<accession>A0ABW7C1U3</accession>
<proteinExistence type="predicted"/>
<dbReference type="RefSeq" id="WP_392884740.1">
    <property type="nucleotide sequence ID" value="NZ_JBICZW010000031.1"/>
</dbReference>
<evidence type="ECO:0000256" key="1">
    <source>
        <dbReference type="SAM" id="MobiDB-lite"/>
    </source>
</evidence>
<keyword evidence="2" id="KW-1133">Transmembrane helix</keyword>
<keyword evidence="2" id="KW-0472">Membrane</keyword>
<feature type="region of interest" description="Disordered" evidence="1">
    <location>
        <begin position="258"/>
        <end position="279"/>
    </location>
</feature>
<gene>
    <name evidence="3" type="ORF">ACGFYS_32005</name>
</gene>
<evidence type="ECO:0000313" key="3">
    <source>
        <dbReference type="EMBL" id="MFG3193552.1"/>
    </source>
</evidence>
<keyword evidence="4" id="KW-1185">Reference proteome</keyword>
<protein>
    <submittedName>
        <fullName evidence="3">Uncharacterized protein</fullName>
    </submittedName>
</protein>
<dbReference type="Proteomes" id="UP001604282">
    <property type="component" value="Unassembled WGS sequence"/>
</dbReference>
<comment type="caution">
    <text evidence="3">The sequence shown here is derived from an EMBL/GenBank/DDBJ whole genome shotgun (WGS) entry which is preliminary data.</text>
</comment>
<name>A0ABW7C1U3_9ACTN</name>
<dbReference type="EMBL" id="JBICZW010000031">
    <property type="protein sequence ID" value="MFG3193552.1"/>
    <property type="molecule type" value="Genomic_DNA"/>
</dbReference>
<reference evidence="3 4" key="1">
    <citation type="submission" date="2024-10" db="EMBL/GenBank/DDBJ databases">
        <title>The Natural Products Discovery Center: Release of the First 8490 Sequenced Strains for Exploring Actinobacteria Biosynthetic Diversity.</title>
        <authorList>
            <person name="Kalkreuter E."/>
            <person name="Kautsar S.A."/>
            <person name="Yang D."/>
            <person name="Bader C.D."/>
            <person name="Teijaro C.N."/>
            <person name="Fluegel L."/>
            <person name="Davis C.M."/>
            <person name="Simpson J.R."/>
            <person name="Lauterbach L."/>
            <person name="Steele A.D."/>
            <person name="Gui C."/>
            <person name="Meng S."/>
            <person name="Li G."/>
            <person name="Viehrig K."/>
            <person name="Ye F."/>
            <person name="Su P."/>
            <person name="Kiefer A.F."/>
            <person name="Nichols A."/>
            <person name="Cepeda A.J."/>
            <person name="Yan W."/>
            <person name="Fan B."/>
            <person name="Jiang Y."/>
            <person name="Adhikari A."/>
            <person name="Zheng C.-J."/>
            <person name="Schuster L."/>
            <person name="Cowan T.M."/>
            <person name="Smanski M.J."/>
            <person name="Chevrette M.G."/>
            <person name="De Carvalho L.P.S."/>
            <person name="Shen B."/>
        </authorList>
    </citation>
    <scope>NUCLEOTIDE SEQUENCE [LARGE SCALE GENOMIC DNA]</scope>
    <source>
        <strain evidence="3 4">NPDC048229</strain>
    </source>
</reference>
<feature type="transmembrane region" description="Helical" evidence="2">
    <location>
        <begin position="14"/>
        <end position="35"/>
    </location>
</feature>
<keyword evidence="2" id="KW-0812">Transmembrane</keyword>
<sequence length="279" mass="30266">MIAFRRYFEDNPEIFAALVAAIAIVGGIVGSIIGAKIQANGGRDQAAAAREAAKTAAEAQRVAALWTVRQVQVAELIQAVREVRRVSELFYEQNAATEGIEGQLREAQQAVSRKLAEIELIVPFAVVCAAEKSINALGRLAEIAKISGPQRYFLGLLVDRAYGRDPAQSALAHQALDAFEELNTAARADNPGSTDDERATMFQNAVRTLRAATGATTEQAVAAAGYVNAPGMSTREIEIRDEFSERMKELVGAAREMLRSEDDVAPAAPEQRRRWWRAA</sequence>
<organism evidence="3 4">
    <name type="scientific">Streptomyces omiyaensis</name>
    <dbReference type="NCBI Taxonomy" id="68247"/>
    <lineage>
        <taxon>Bacteria</taxon>
        <taxon>Bacillati</taxon>
        <taxon>Actinomycetota</taxon>
        <taxon>Actinomycetes</taxon>
        <taxon>Kitasatosporales</taxon>
        <taxon>Streptomycetaceae</taxon>
        <taxon>Streptomyces</taxon>
    </lineage>
</organism>
<evidence type="ECO:0000313" key="4">
    <source>
        <dbReference type="Proteomes" id="UP001604282"/>
    </source>
</evidence>
<evidence type="ECO:0000256" key="2">
    <source>
        <dbReference type="SAM" id="Phobius"/>
    </source>
</evidence>